<keyword evidence="3" id="KW-0804">Transcription</keyword>
<dbReference type="Pfam" id="PF00392">
    <property type="entry name" value="GntR"/>
    <property type="match status" value="1"/>
</dbReference>
<dbReference type="Gene3D" id="1.10.10.10">
    <property type="entry name" value="Winged helix-like DNA-binding domain superfamily/Winged helix DNA-binding domain"/>
    <property type="match status" value="1"/>
</dbReference>
<dbReference type="InterPro" id="IPR008920">
    <property type="entry name" value="TF_FadR/GntR_C"/>
</dbReference>
<dbReference type="SMART" id="SM00895">
    <property type="entry name" value="FCD"/>
    <property type="match status" value="1"/>
</dbReference>
<evidence type="ECO:0000313" key="5">
    <source>
        <dbReference type="EMBL" id="PWG59130.1"/>
    </source>
</evidence>
<gene>
    <name evidence="5" type="ORF">DF200_09285</name>
</gene>
<feature type="domain" description="HTH gntR-type" evidence="4">
    <location>
        <begin position="43"/>
        <end position="110"/>
    </location>
</feature>
<dbReference type="CDD" id="cd07377">
    <property type="entry name" value="WHTH_GntR"/>
    <property type="match status" value="1"/>
</dbReference>
<evidence type="ECO:0000256" key="2">
    <source>
        <dbReference type="ARBA" id="ARBA00023125"/>
    </source>
</evidence>
<dbReference type="InterPro" id="IPR036390">
    <property type="entry name" value="WH_DNA-bd_sf"/>
</dbReference>
<dbReference type="InterPro" id="IPR036388">
    <property type="entry name" value="WH-like_DNA-bd_sf"/>
</dbReference>
<evidence type="ECO:0000256" key="3">
    <source>
        <dbReference type="ARBA" id="ARBA00023163"/>
    </source>
</evidence>
<evidence type="ECO:0000259" key="4">
    <source>
        <dbReference type="PROSITE" id="PS50949"/>
    </source>
</evidence>
<dbReference type="GO" id="GO:0003677">
    <property type="term" value="F:DNA binding"/>
    <property type="evidence" value="ECO:0007669"/>
    <property type="project" value="UniProtKB-KW"/>
</dbReference>
<dbReference type="SUPFAM" id="SSF48008">
    <property type="entry name" value="GntR ligand-binding domain-like"/>
    <property type="match status" value="1"/>
</dbReference>
<dbReference type="PROSITE" id="PS50949">
    <property type="entry name" value="HTH_GNTR"/>
    <property type="match status" value="1"/>
</dbReference>
<evidence type="ECO:0000256" key="1">
    <source>
        <dbReference type="ARBA" id="ARBA00023015"/>
    </source>
</evidence>
<protein>
    <recommendedName>
        <fullName evidence="4">HTH gntR-type domain-containing protein</fullName>
    </recommendedName>
</protein>
<dbReference type="Gene3D" id="1.20.120.530">
    <property type="entry name" value="GntR ligand-binding domain-like"/>
    <property type="match status" value="1"/>
</dbReference>
<dbReference type="PANTHER" id="PTHR43537:SF24">
    <property type="entry name" value="GLUCONATE OPERON TRANSCRIPTIONAL REPRESSOR"/>
    <property type="match status" value="1"/>
</dbReference>
<dbReference type="SUPFAM" id="SSF46785">
    <property type="entry name" value="Winged helix' DNA-binding domain"/>
    <property type="match status" value="1"/>
</dbReference>
<reference evidence="5 6" key="1">
    <citation type="journal article" date="2018" name="Int. J. Syst. Evol. Microbiol.">
        <title>Bifidobacterium catulorum sp. nov., a novel taxon from the faeces of the baby common marmoset (Callithrix jacchus).</title>
        <authorList>
            <person name="Modesto M."/>
            <person name="Michelini S."/>
            <person name="Oki K."/>
            <person name="Biavati B."/>
            <person name="Watanabe K."/>
            <person name="Mattarelli P."/>
        </authorList>
    </citation>
    <scope>NUCLEOTIDE SEQUENCE [LARGE SCALE GENOMIC DNA]</scope>
    <source>
        <strain evidence="5 6">MRM 8.19</strain>
    </source>
</reference>
<keyword evidence="6" id="KW-1185">Reference proteome</keyword>
<dbReference type="EMBL" id="QFFN01000036">
    <property type="protein sequence ID" value="PWG59130.1"/>
    <property type="molecule type" value="Genomic_DNA"/>
</dbReference>
<dbReference type="PRINTS" id="PR00035">
    <property type="entry name" value="HTHGNTR"/>
</dbReference>
<dbReference type="PANTHER" id="PTHR43537">
    <property type="entry name" value="TRANSCRIPTIONAL REGULATOR, GNTR FAMILY"/>
    <property type="match status" value="1"/>
</dbReference>
<sequence length="260" mass="29585">MRWQSRHEGVGIIVPCQSSCRSDATATIDGKGACITYSATMSQSKRDAVYEFIRERIVMGRYRPGDLLDEQTLADENGVSRTPVREALRRLVEEGLVQVLPRRGVLVSQISLKTINDMMEARYLIEPFLLRKGFRQLDSGRLAEFRAQEKTKLMAGDTRVERSVEDSDTSLHLYLTGAGSNDYLADTMRRLMTQNQRMRAITSSLNGDRVLESRHEHVAILDKVIDGDLDGAIDELQDHLRRSRASYDRLGDFNHEYFSL</sequence>
<dbReference type="GO" id="GO:0003700">
    <property type="term" value="F:DNA-binding transcription factor activity"/>
    <property type="evidence" value="ECO:0007669"/>
    <property type="project" value="InterPro"/>
</dbReference>
<proteinExistence type="predicted"/>
<keyword evidence="1" id="KW-0805">Transcription regulation</keyword>
<dbReference type="AlphaFoldDB" id="A0A2U2MQL0"/>
<keyword evidence="2" id="KW-0238">DNA-binding</keyword>
<comment type="caution">
    <text evidence="5">The sequence shown here is derived from an EMBL/GenBank/DDBJ whole genome shotgun (WGS) entry which is preliminary data.</text>
</comment>
<name>A0A2U2MQL0_9BIFI</name>
<dbReference type="InterPro" id="IPR011711">
    <property type="entry name" value="GntR_C"/>
</dbReference>
<evidence type="ECO:0000313" key="6">
    <source>
        <dbReference type="Proteomes" id="UP000245753"/>
    </source>
</evidence>
<accession>A0A2U2MQL0</accession>
<dbReference type="Proteomes" id="UP000245753">
    <property type="component" value="Unassembled WGS sequence"/>
</dbReference>
<dbReference type="SMART" id="SM00345">
    <property type="entry name" value="HTH_GNTR"/>
    <property type="match status" value="1"/>
</dbReference>
<dbReference type="InterPro" id="IPR000524">
    <property type="entry name" value="Tscrpt_reg_HTH_GntR"/>
</dbReference>
<dbReference type="Pfam" id="PF07729">
    <property type="entry name" value="FCD"/>
    <property type="match status" value="1"/>
</dbReference>
<organism evidence="5 6">
    <name type="scientific">Bifidobacterium catulorum</name>
    <dbReference type="NCBI Taxonomy" id="1630173"/>
    <lineage>
        <taxon>Bacteria</taxon>
        <taxon>Bacillati</taxon>
        <taxon>Actinomycetota</taxon>
        <taxon>Actinomycetes</taxon>
        <taxon>Bifidobacteriales</taxon>
        <taxon>Bifidobacteriaceae</taxon>
        <taxon>Bifidobacterium</taxon>
    </lineage>
</organism>